<comment type="caution">
    <text evidence="4">The sequence shown here is derived from an EMBL/GenBank/DDBJ whole genome shotgun (WGS) entry which is preliminary data.</text>
</comment>
<organism evidence="4 5">
    <name type="scientific">Coptis chinensis</name>
    <dbReference type="NCBI Taxonomy" id="261450"/>
    <lineage>
        <taxon>Eukaryota</taxon>
        <taxon>Viridiplantae</taxon>
        <taxon>Streptophyta</taxon>
        <taxon>Embryophyta</taxon>
        <taxon>Tracheophyta</taxon>
        <taxon>Spermatophyta</taxon>
        <taxon>Magnoliopsida</taxon>
        <taxon>Ranunculales</taxon>
        <taxon>Ranunculaceae</taxon>
        <taxon>Coptidoideae</taxon>
        <taxon>Coptis</taxon>
    </lineage>
</organism>
<dbReference type="OrthoDB" id="1729731at2759"/>
<feature type="signal peptide" evidence="2">
    <location>
        <begin position="1"/>
        <end position="19"/>
    </location>
</feature>
<evidence type="ECO:0000259" key="3">
    <source>
        <dbReference type="Pfam" id="PF18913"/>
    </source>
</evidence>
<dbReference type="Pfam" id="PF18913">
    <property type="entry name" value="FBPase_C"/>
    <property type="match status" value="1"/>
</dbReference>
<protein>
    <recommendedName>
        <fullName evidence="3">Fructose-1-6-bisphosphatase class 1 C-terminal domain-containing protein</fullName>
    </recommendedName>
</protein>
<dbReference type="PANTHER" id="PTHR10366">
    <property type="entry name" value="NAD DEPENDENT EPIMERASE/DEHYDRATASE"/>
    <property type="match status" value="1"/>
</dbReference>
<feature type="domain" description="Fructose-1-6-bisphosphatase class 1 C-terminal" evidence="3">
    <location>
        <begin position="217"/>
        <end position="246"/>
    </location>
</feature>
<evidence type="ECO:0000313" key="4">
    <source>
        <dbReference type="EMBL" id="KAF9609547.1"/>
    </source>
</evidence>
<evidence type="ECO:0000256" key="1">
    <source>
        <dbReference type="ARBA" id="ARBA00023002"/>
    </source>
</evidence>
<feature type="chain" id="PRO_5032545525" description="Fructose-1-6-bisphosphatase class 1 C-terminal domain-containing protein" evidence="2">
    <location>
        <begin position="20"/>
        <end position="246"/>
    </location>
</feature>
<dbReference type="InterPro" id="IPR044015">
    <property type="entry name" value="FBPase_C_dom"/>
</dbReference>
<dbReference type="AlphaFoldDB" id="A0A835LYD0"/>
<dbReference type="PANTHER" id="PTHR10366:SF404">
    <property type="entry name" value="CINNAMOYL-COA REDUCTASE 1"/>
    <property type="match status" value="1"/>
</dbReference>
<dbReference type="InterPro" id="IPR036291">
    <property type="entry name" value="NAD(P)-bd_dom_sf"/>
</dbReference>
<proteinExistence type="predicted"/>
<reference evidence="4 5" key="1">
    <citation type="submission" date="2020-10" db="EMBL/GenBank/DDBJ databases">
        <title>The Coptis chinensis genome and diversification of protoberbering-type alkaloids.</title>
        <authorList>
            <person name="Wang B."/>
            <person name="Shu S."/>
            <person name="Song C."/>
            <person name="Liu Y."/>
        </authorList>
    </citation>
    <scope>NUCLEOTIDE SEQUENCE [LARGE SCALE GENOMIC DNA]</scope>
    <source>
        <strain evidence="4">HL-2020</strain>
        <tissue evidence="4">Leaf</tissue>
    </source>
</reference>
<keyword evidence="2" id="KW-0732">Signal</keyword>
<dbReference type="InterPro" id="IPR050425">
    <property type="entry name" value="NAD(P)_dehydrat-like"/>
</dbReference>
<feature type="non-terminal residue" evidence="4">
    <location>
        <position position="246"/>
    </location>
</feature>
<evidence type="ECO:0000313" key="5">
    <source>
        <dbReference type="Proteomes" id="UP000631114"/>
    </source>
</evidence>
<evidence type="ECO:0000256" key="2">
    <source>
        <dbReference type="SAM" id="SignalP"/>
    </source>
</evidence>
<dbReference type="EMBL" id="JADFTS010000004">
    <property type="protein sequence ID" value="KAF9609547.1"/>
    <property type="molecule type" value="Genomic_DNA"/>
</dbReference>
<name>A0A835LYD0_9MAGN</name>
<keyword evidence="5" id="KW-1185">Reference proteome</keyword>
<accession>A0A835LYD0</accession>
<dbReference type="GO" id="GO:0016616">
    <property type="term" value="F:oxidoreductase activity, acting on the CH-OH group of donors, NAD or NADP as acceptor"/>
    <property type="evidence" value="ECO:0007669"/>
    <property type="project" value="TreeGrafter"/>
</dbReference>
<dbReference type="Proteomes" id="UP000631114">
    <property type="component" value="Unassembled WGS sequence"/>
</dbReference>
<sequence>MSIVAPLLLFFTVIYGTLADPDMLQDIRGGPSLLWLADLLDYESLCKVIKGCQGVFHTASPVTDDPEQMVEPAVNGTKFVIDANFAVVVCLSLSASPSIGAVTMDPNRGPDVASRRSLLWSDLDFCKMTKLELVLLWQSGIQKKRWEMAKEKRVDLVVVNPVLVVGPLLQPIVNASILHILKYLTGSAKTYANSSVLHHSDVVEILAKFFPEYPISTNMVADVHRTLLYGGIFSYPADKKSTNGKL</sequence>
<dbReference type="Gene3D" id="3.40.50.720">
    <property type="entry name" value="NAD(P)-binding Rossmann-like Domain"/>
    <property type="match status" value="1"/>
</dbReference>
<gene>
    <name evidence="4" type="ORF">IFM89_016908</name>
</gene>
<dbReference type="SUPFAM" id="SSF51735">
    <property type="entry name" value="NAD(P)-binding Rossmann-fold domains"/>
    <property type="match status" value="1"/>
</dbReference>
<keyword evidence="1" id="KW-0560">Oxidoreductase</keyword>